<feature type="binding site" evidence="9">
    <location>
        <position position="68"/>
    </location>
    <ligand>
        <name>Zn(2+)</name>
        <dbReference type="ChEBI" id="CHEBI:29105"/>
        <label>1</label>
    </ligand>
</feature>
<evidence type="ECO:0000313" key="12">
    <source>
        <dbReference type="Proteomes" id="UP000318017"/>
    </source>
</evidence>
<dbReference type="Proteomes" id="UP000318017">
    <property type="component" value="Chromosome"/>
</dbReference>
<dbReference type="GO" id="GO:0008081">
    <property type="term" value="F:phosphoric diester hydrolase activity"/>
    <property type="evidence" value="ECO:0007669"/>
    <property type="project" value="TreeGrafter"/>
</dbReference>
<keyword evidence="8 9" id="KW-0234">DNA repair</keyword>
<sequence>MAYRFGSHTSVAGGLYLGVERAHAVGCDVVQIFTKNNNQWKCKPLSDEDCAKFRAALAEHKIGAPIAHSSYLINVASPDDELWEKSLEALVVEWQRCEQLELEGLVMHPGAFTKSSPEQGQLRIVDAVQQAIQRVAPKHCKLLFENTAGQGSCLGWQIEQLGFLLAEVGTDHTGVCWDTCHALAAGYDFRTAKGLREMIAELETHDVLPHIAAVHINDSKKDCGTRVDRHEHIGRGFIGEAAFQRFLRSTAFKSLPMYLETPKGTDEESGEDWDMLNLALLRRLAGLKGTTTVAS</sequence>
<dbReference type="Pfam" id="PF01261">
    <property type="entry name" value="AP_endonuc_2"/>
    <property type="match status" value="1"/>
</dbReference>
<feature type="binding site" evidence="9">
    <location>
        <position position="230"/>
    </location>
    <ligand>
        <name>Zn(2+)</name>
        <dbReference type="ChEBI" id="CHEBI:29105"/>
        <label>3</label>
    </ligand>
</feature>
<comment type="function">
    <text evidence="9">Endonuclease IV plays a role in DNA repair. It cleaves phosphodiester bonds at apurinic or apyrimidinic (AP) sites, generating a 3'-hydroxyl group and a 5'-terminal sugar phosphate.</text>
</comment>
<dbReference type="InterPro" id="IPR036237">
    <property type="entry name" value="Xyl_isomerase-like_sf"/>
</dbReference>
<dbReference type="RefSeq" id="WP_145080259.1">
    <property type="nucleotide sequence ID" value="NZ_CP036298.1"/>
</dbReference>
<dbReference type="GO" id="GO:0003677">
    <property type="term" value="F:DNA binding"/>
    <property type="evidence" value="ECO:0007669"/>
    <property type="project" value="InterPro"/>
</dbReference>
<evidence type="ECO:0000256" key="5">
    <source>
        <dbReference type="ARBA" id="ARBA00022763"/>
    </source>
</evidence>
<proteinExistence type="inferred from homology"/>
<dbReference type="GO" id="GO:0008270">
    <property type="term" value="F:zinc ion binding"/>
    <property type="evidence" value="ECO:0007669"/>
    <property type="project" value="UniProtKB-UniRule"/>
</dbReference>
<dbReference type="FunFam" id="3.20.20.150:FF:000001">
    <property type="entry name" value="Probable endonuclease 4"/>
    <property type="match status" value="1"/>
</dbReference>
<comment type="similarity">
    <text evidence="1 9">Belongs to the AP endonuclease 2 family.</text>
</comment>
<dbReference type="PROSITE" id="PS00729">
    <property type="entry name" value="AP_NUCLEASE_F2_1"/>
    <property type="match status" value="1"/>
</dbReference>
<dbReference type="GO" id="GO:0003906">
    <property type="term" value="F:DNA-(apurinic or apyrimidinic site) endonuclease activity"/>
    <property type="evidence" value="ECO:0007669"/>
    <property type="project" value="TreeGrafter"/>
</dbReference>
<reference evidence="11 12" key="1">
    <citation type="submission" date="2019-02" db="EMBL/GenBank/DDBJ databases">
        <title>Deep-cultivation of Planctomycetes and their phenomic and genomic characterization uncovers novel biology.</title>
        <authorList>
            <person name="Wiegand S."/>
            <person name="Jogler M."/>
            <person name="Boedeker C."/>
            <person name="Pinto D."/>
            <person name="Vollmers J."/>
            <person name="Rivas-Marin E."/>
            <person name="Kohn T."/>
            <person name="Peeters S.H."/>
            <person name="Heuer A."/>
            <person name="Rast P."/>
            <person name="Oberbeckmann S."/>
            <person name="Bunk B."/>
            <person name="Jeske O."/>
            <person name="Meyerdierks A."/>
            <person name="Storesund J.E."/>
            <person name="Kallscheuer N."/>
            <person name="Luecker S."/>
            <person name="Lage O.M."/>
            <person name="Pohl T."/>
            <person name="Merkel B.J."/>
            <person name="Hornburger P."/>
            <person name="Mueller R.-W."/>
            <person name="Bruemmer F."/>
            <person name="Labrenz M."/>
            <person name="Spormann A.M."/>
            <person name="Op den Camp H."/>
            <person name="Overmann J."/>
            <person name="Amann R."/>
            <person name="Jetten M.S.M."/>
            <person name="Mascher T."/>
            <person name="Medema M.H."/>
            <person name="Devos D.P."/>
            <person name="Kaster A.-K."/>
            <person name="Ovreas L."/>
            <person name="Rohde M."/>
            <person name="Galperin M.Y."/>
            <person name="Jogler C."/>
        </authorList>
    </citation>
    <scope>NUCLEOTIDE SEQUENCE [LARGE SCALE GENOMIC DNA]</scope>
    <source>
        <strain evidence="11 12">Q31a</strain>
    </source>
</reference>
<evidence type="ECO:0000259" key="10">
    <source>
        <dbReference type="Pfam" id="PF01261"/>
    </source>
</evidence>
<feature type="binding site" evidence="9">
    <location>
        <position position="145"/>
    </location>
    <ligand>
        <name>Zn(2+)</name>
        <dbReference type="ChEBI" id="CHEBI:29105"/>
        <label>2</label>
    </ligand>
</feature>
<evidence type="ECO:0000256" key="8">
    <source>
        <dbReference type="ARBA" id="ARBA00023204"/>
    </source>
</evidence>
<dbReference type="PROSITE" id="PS00731">
    <property type="entry name" value="AP_NUCLEASE_F2_3"/>
    <property type="match status" value="1"/>
</dbReference>
<dbReference type="GO" id="GO:0008833">
    <property type="term" value="F:deoxyribonuclease IV (phage-T4-induced) activity"/>
    <property type="evidence" value="ECO:0007669"/>
    <property type="project" value="UniProtKB-UniRule"/>
</dbReference>
<dbReference type="OrthoDB" id="9805666at2"/>
<feature type="binding site" evidence="9">
    <location>
        <position position="108"/>
    </location>
    <ligand>
        <name>Zn(2+)</name>
        <dbReference type="ChEBI" id="CHEBI:29105"/>
        <label>1</label>
    </ligand>
</feature>
<dbReference type="GO" id="GO:0006284">
    <property type="term" value="P:base-excision repair"/>
    <property type="evidence" value="ECO:0007669"/>
    <property type="project" value="TreeGrafter"/>
</dbReference>
<dbReference type="SMART" id="SM00518">
    <property type="entry name" value="AP2Ec"/>
    <property type="match status" value="1"/>
</dbReference>
<dbReference type="SUPFAM" id="SSF51658">
    <property type="entry name" value="Xylose isomerase-like"/>
    <property type="match status" value="1"/>
</dbReference>
<keyword evidence="12" id="KW-1185">Reference proteome</keyword>
<name>A0A518G9R1_9BACT</name>
<comment type="catalytic activity">
    <reaction evidence="9">
        <text>Endonucleolytic cleavage to 5'-phosphooligonucleotide end-products.</text>
        <dbReference type="EC" id="3.1.21.2"/>
    </reaction>
</comment>
<feature type="binding site" evidence="9">
    <location>
        <position position="178"/>
    </location>
    <ligand>
        <name>Zn(2+)</name>
        <dbReference type="ChEBI" id="CHEBI:29105"/>
        <label>2</label>
    </ligand>
</feature>
<dbReference type="HAMAP" id="MF_00152">
    <property type="entry name" value="Nfo"/>
    <property type="match status" value="1"/>
</dbReference>
<dbReference type="Gene3D" id="3.20.20.150">
    <property type="entry name" value="Divalent-metal-dependent TIM barrel enzymes"/>
    <property type="match status" value="1"/>
</dbReference>
<evidence type="ECO:0000256" key="6">
    <source>
        <dbReference type="ARBA" id="ARBA00022801"/>
    </source>
</evidence>
<dbReference type="CDD" id="cd00019">
    <property type="entry name" value="AP2Ec"/>
    <property type="match status" value="1"/>
</dbReference>
<evidence type="ECO:0000256" key="4">
    <source>
        <dbReference type="ARBA" id="ARBA00022759"/>
    </source>
</evidence>
<accession>A0A518G9R1</accession>
<evidence type="ECO:0000313" key="11">
    <source>
        <dbReference type="EMBL" id="QDV25337.1"/>
    </source>
</evidence>
<dbReference type="EC" id="3.1.21.2" evidence="9"/>
<feature type="binding site" evidence="9">
    <location>
        <position position="228"/>
    </location>
    <ligand>
        <name>Zn(2+)</name>
        <dbReference type="ChEBI" id="CHEBI:29105"/>
        <label>3</label>
    </ligand>
</feature>
<dbReference type="InterPro" id="IPR018246">
    <property type="entry name" value="AP_endonuc_F2_Zn_BS"/>
</dbReference>
<protein>
    <recommendedName>
        <fullName evidence="9">Probable endonuclease 4</fullName>
        <ecNumber evidence="9">3.1.21.2</ecNumber>
    </recommendedName>
    <alternativeName>
        <fullName evidence="9">Endodeoxyribonuclease IV</fullName>
    </alternativeName>
    <alternativeName>
        <fullName evidence="9">Endonuclease IV</fullName>
    </alternativeName>
</protein>
<feature type="binding site" evidence="9">
    <location>
        <position position="215"/>
    </location>
    <ligand>
        <name>Zn(2+)</name>
        <dbReference type="ChEBI" id="CHEBI:29105"/>
        <label>2</label>
    </ligand>
</feature>
<gene>
    <name evidence="9 11" type="primary">nfo</name>
    <name evidence="11" type="ORF">Q31a_36620</name>
</gene>
<evidence type="ECO:0000256" key="2">
    <source>
        <dbReference type="ARBA" id="ARBA00022722"/>
    </source>
</evidence>
<evidence type="ECO:0000256" key="9">
    <source>
        <dbReference type="HAMAP-Rule" id="MF_00152"/>
    </source>
</evidence>
<feature type="domain" description="Xylose isomerase-like TIM barrel" evidence="10">
    <location>
        <begin position="19"/>
        <end position="267"/>
    </location>
</feature>
<keyword evidence="7 9" id="KW-0862">Zinc</keyword>
<feature type="binding site" evidence="9">
    <location>
        <position position="181"/>
    </location>
    <ligand>
        <name>Zn(2+)</name>
        <dbReference type="ChEBI" id="CHEBI:29105"/>
        <label>3</label>
    </ligand>
</feature>
<evidence type="ECO:0000256" key="7">
    <source>
        <dbReference type="ARBA" id="ARBA00022833"/>
    </source>
</evidence>
<evidence type="ECO:0000256" key="3">
    <source>
        <dbReference type="ARBA" id="ARBA00022723"/>
    </source>
</evidence>
<feature type="binding site" evidence="9">
    <location>
        <position position="260"/>
    </location>
    <ligand>
        <name>Zn(2+)</name>
        <dbReference type="ChEBI" id="CHEBI:29105"/>
        <label>2</label>
    </ligand>
</feature>
<keyword evidence="5 9" id="KW-0227">DNA damage</keyword>
<dbReference type="NCBIfam" id="TIGR00587">
    <property type="entry name" value="nfo"/>
    <property type="match status" value="1"/>
</dbReference>
<keyword evidence="4 9" id="KW-0255">Endonuclease</keyword>
<evidence type="ECO:0000256" key="1">
    <source>
        <dbReference type="ARBA" id="ARBA00005340"/>
    </source>
</evidence>
<dbReference type="InterPro" id="IPR013022">
    <property type="entry name" value="Xyl_isomerase-like_TIM-brl"/>
</dbReference>
<comment type="cofactor">
    <cofactor evidence="9">
        <name>Zn(2+)</name>
        <dbReference type="ChEBI" id="CHEBI:29105"/>
    </cofactor>
    <text evidence="9">Binds 3 Zn(2+) ions.</text>
</comment>
<dbReference type="AlphaFoldDB" id="A0A518G9R1"/>
<dbReference type="EMBL" id="CP036298">
    <property type="protein sequence ID" value="QDV25337.1"/>
    <property type="molecule type" value="Genomic_DNA"/>
</dbReference>
<dbReference type="InterPro" id="IPR001719">
    <property type="entry name" value="AP_endonuc_2"/>
</dbReference>
<dbReference type="PANTHER" id="PTHR21445">
    <property type="entry name" value="ENDONUCLEASE IV ENDODEOXYRIBONUCLEASE IV"/>
    <property type="match status" value="1"/>
</dbReference>
<keyword evidence="2 9" id="KW-0540">Nuclease</keyword>
<keyword evidence="3 9" id="KW-0479">Metal-binding</keyword>
<dbReference type="KEGG" id="ahel:Q31a_36620"/>
<keyword evidence="6 9" id="KW-0378">Hydrolase</keyword>
<organism evidence="11 12">
    <name type="scientific">Aureliella helgolandensis</name>
    <dbReference type="NCBI Taxonomy" id="2527968"/>
    <lineage>
        <taxon>Bacteria</taxon>
        <taxon>Pseudomonadati</taxon>
        <taxon>Planctomycetota</taxon>
        <taxon>Planctomycetia</taxon>
        <taxon>Pirellulales</taxon>
        <taxon>Pirellulaceae</taxon>
        <taxon>Aureliella</taxon>
    </lineage>
</organism>
<feature type="binding site" evidence="9">
    <location>
        <position position="145"/>
    </location>
    <ligand>
        <name>Zn(2+)</name>
        <dbReference type="ChEBI" id="CHEBI:29105"/>
        <label>1</label>
    </ligand>
</feature>
<dbReference type="PROSITE" id="PS51432">
    <property type="entry name" value="AP_NUCLEASE_F2_4"/>
    <property type="match status" value="1"/>
</dbReference>
<dbReference type="PANTHER" id="PTHR21445:SF0">
    <property type="entry name" value="APURINIC-APYRIMIDINIC ENDONUCLEASE"/>
    <property type="match status" value="1"/>
</dbReference>